<keyword evidence="8" id="KW-1185">Reference proteome</keyword>
<dbReference type="GO" id="GO:0005886">
    <property type="term" value="C:plasma membrane"/>
    <property type="evidence" value="ECO:0007669"/>
    <property type="project" value="UniProtKB-SubCell"/>
</dbReference>
<dbReference type="Pfam" id="PF04286">
    <property type="entry name" value="DUF445"/>
    <property type="match status" value="1"/>
</dbReference>
<dbReference type="EMBL" id="JOTM01000008">
    <property type="protein sequence ID" value="KEK24310.1"/>
    <property type="molecule type" value="Genomic_DNA"/>
</dbReference>
<dbReference type="eggNOG" id="COG4399">
    <property type="taxonomic scope" value="Bacteria"/>
</dbReference>
<reference evidence="7 8" key="1">
    <citation type="submission" date="2014-06" db="EMBL/GenBank/DDBJ databases">
        <title>Draft genome sequence of Bacillus gaemokensis JCM 15801 (MCCC 1A00707).</title>
        <authorList>
            <person name="Lai Q."/>
            <person name="Liu Y."/>
            <person name="Shao Z."/>
        </authorList>
    </citation>
    <scope>NUCLEOTIDE SEQUENCE [LARGE SCALE GENOMIC DNA]</scope>
    <source>
        <strain evidence="7 8">JCM 15801</strain>
    </source>
</reference>
<sequence>MIVMNVWLNMLTTTGLGALIGGYTNHLAIKMLFRPHRPVYIGKFQLPFTPGLIPKRRDELAVQLGKMVVEHLLTPEGLGKKLTNKEFQEELMNWVQAEVEQLLMNEQSLREVLEKWNLENVEEQAVQKIESIIAEKIHVFLKQYYAYTWEQALPHSVHEKVEQMIPNIALFIIRKGIAFFESEEGKERLSKMIDDFFASRGTLLNLVGMFLGNVSLVDRLQPEVIKFLHQDGTKQLLEDVLQKEWKKLKERGVKELESFISKETIVTSMLTTMNMKETVGKFLDQSVQTVCEPLREEVVRNVIPNLVQKSLNWCAGNVENMLKRLRLAEIVEQEVSTFSTERLEDLVLSITKSELKMITYLGALLGGTIGLIQGILLLFLM</sequence>
<keyword evidence="5 6" id="KW-0472">Membrane</keyword>
<protein>
    <submittedName>
        <fullName evidence="7">Membrane protein</fullName>
    </submittedName>
</protein>
<dbReference type="AlphaFoldDB" id="A0A073KCJ6"/>
<dbReference type="PIRSF" id="PIRSF032178">
    <property type="entry name" value="UCP032178"/>
    <property type="match status" value="1"/>
</dbReference>
<comment type="caution">
    <text evidence="7">The sequence shown here is derived from an EMBL/GenBank/DDBJ whole genome shotgun (WGS) entry which is preliminary data.</text>
</comment>
<evidence type="ECO:0000256" key="5">
    <source>
        <dbReference type="ARBA" id="ARBA00023136"/>
    </source>
</evidence>
<dbReference type="RefSeq" id="WP_033674688.1">
    <property type="nucleotide sequence ID" value="NZ_JOTM01000008.1"/>
</dbReference>
<dbReference type="PANTHER" id="PTHR35791:SF1">
    <property type="entry name" value="UPF0754 MEMBRANE PROTEIN YHEB"/>
    <property type="match status" value="1"/>
</dbReference>
<feature type="transmembrane region" description="Helical" evidence="6">
    <location>
        <begin position="358"/>
        <end position="380"/>
    </location>
</feature>
<evidence type="ECO:0000256" key="2">
    <source>
        <dbReference type="ARBA" id="ARBA00008053"/>
    </source>
</evidence>
<dbReference type="InterPro" id="IPR016991">
    <property type="entry name" value="UCP032178"/>
</dbReference>
<gene>
    <name evidence="7" type="ORF">BAGA_28515</name>
</gene>
<evidence type="ECO:0000256" key="4">
    <source>
        <dbReference type="ARBA" id="ARBA00022989"/>
    </source>
</evidence>
<dbReference type="InterPro" id="IPR007383">
    <property type="entry name" value="DUF445"/>
</dbReference>
<evidence type="ECO:0000256" key="6">
    <source>
        <dbReference type="SAM" id="Phobius"/>
    </source>
</evidence>
<dbReference type="Proteomes" id="UP000027778">
    <property type="component" value="Unassembled WGS sequence"/>
</dbReference>
<comment type="similarity">
    <text evidence="2">Belongs to the UPF0754 family.</text>
</comment>
<organism evidence="7 8">
    <name type="scientific">Bacillus gaemokensis</name>
    <dbReference type="NCBI Taxonomy" id="574375"/>
    <lineage>
        <taxon>Bacteria</taxon>
        <taxon>Bacillati</taxon>
        <taxon>Bacillota</taxon>
        <taxon>Bacilli</taxon>
        <taxon>Bacillales</taxon>
        <taxon>Bacillaceae</taxon>
        <taxon>Bacillus</taxon>
        <taxon>Bacillus cereus group</taxon>
    </lineage>
</organism>
<evidence type="ECO:0000256" key="3">
    <source>
        <dbReference type="ARBA" id="ARBA00022692"/>
    </source>
</evidence>
<feature type="transmembrane region" description="Helical" evidence="6">
    <location>
        <begin position="6"/>
        <end position="28"/>
    </location>
</feature>
<comment type="subcellular location">
    <subcellularLocation>
        <location evidence="1">Cell membrane</location>
    </subcellularLocation>
</comment>
<evidence type="ECO:0000313" key="7">
    <source>
        <dbReference type="EMBL" id="KEK24310.1"/>
    </source>
</evidence>
<keyword evidence="4 6" id="KW-1133">Transmembrane helix</keyword>
<evidence type="ECO:0000313" key="8">
    <source>
        <dbReference type="Proteomes" id="UP000027778"/>
    </source>
</evidence>
<keyword evidence="3 6" id="KW-0812">Transmembrane</keyword>
<dbReference type="PANTHER" id="PTHR35791">
    <property type="entry name" value="UPF0754 MEMBRANE PROTEIN YHEB"/>
    <property type="match status" value="1"/>
</dbReference>
<proteinExistence type="inferred from homology"/>
<evidence type="ECO:0000256" key="1">
    <source>
        <dbReference type="ARBA" id="ARBA00004236"/>
    </source>
</evidence>
<accession>A0A073KCJ6</accession>
<dbReference type="OrthoDB" id="9787430at2"/>
<name>A0A073KCJ6_9BACI</name>
<dbReference type="STRING" id="574375.AZF08_19230"/>